<keyword evidence="2" id="KW-0808">Transferase</keyword>
<dbReference type="GO" id="GO:0008970">
    <property type="term" value="F:phospholipase A1 activity"/>
    <property type="evidence" value="ECO:0007669"/>
    <property type="project" value="TreeGrafter"/>
</dbReference>
<accession>A0A7K4Y438</accession>
<proteinExistence type="inferred from homology"/>
<feature type="non-terminal residue" evidence="6">
    <location>
        <position position="1"/>
    </location>
</feature>
<dbReference type="OrthoDB" id="421951at2759"/>
<dbReference type="GO" id="GO:0004623">
    <property type="term" value="F:phospholipase A2 activity"/>
    <property type="evidence" value="ECO:0007669"/>
    <property type="project" value="TreeGrafter"/>
</dbReference>
<comment type="caution">
    <text evidence="6">The sequence shown here is derived from an EMBL/GenBank/DDBJ whole genome shotgun (WGS) entry which is preliminary data.</text>
</comment>
<keyword evidence="7" id="KW-1185">Reference proteome</keyword>
<evidence type="ECO:0000256" key="1">
    <source>
        <dbReference type="ARBA" id="ARBA00007824"/>
    </source>
</evidence>
<dbReference type="AlphaFoldDB" id="A0A7K4Y438"/>
<dbReference type="GO" id="GO:0070292">
    <property type="term" value="P:N-acylphosphatidylethanolamine metabolic process"/>
    <property type="evidence" value="ECO:0007669"/>
    <property type="project" value="TreeGrafter"/>
</dbReference>
<name>A0A7K4Y438_REGSA</name>
<evidence type="ECO:0000256" key="2">
    <source>
        <dbReference type="ARBA" id="ARBA00022679"/>
    </source>
</evidence>
<dbReference type="GO" id="GO:0016410">
    <property type="term" value="F:N-acyltransferase activity"/>
    <property type="evidence" value="ECO:0007669"/>
    <property type="project" value="TreeGrafter"/>
</dbReference>
<comment type="similarity">
    <text evidence="1">Belongs to the H-rev107 family.</text>
</comment>
<dbReference type="PROSITE" id="PS51934">
    <property type="entry name" value="LRAT"/>
    <property type="match status" value="1"/>
</dbReference>
<dbReference type="GO" id="GO:0005737">
    <property type="term" value="C:cytoplasm"/>
    <property type="evidence" value="ECO:0007669"/>
    <property type="project" value="TreeGrafter"/>
</dbReference>
<evidence type="ECO:0000256" key="3">
    <source>
        <dbReference type="ARBA" id="ARBA00022801"/>
    </source>
</evidence>
<evidence type="ECO:0000313" key="6">
    <source>
        <dbReference type="EMBL" id="NWR53773.1"/>
    </source>
</evidence>
<gene>
    <name evidence="6" type="primary">Hrasls_1</name>
    <name evidence="6" type="ORF">REGSAT_R14265</name>
</gene>
<keyword evidence="4" id="KW-0443">Lipid metabolism</keyword>
<sequence>LIEIKRSVFYQHWAIYVGEGYIIHVTNVGKACAACLGAQQVDVFLSFSYGTGNAMVKKELLDDVAKPEAWEVNNKYDRDHTPLPVEQIIQNAENLVGTEFRYNLLLNNCEQLVTLLRYDEKISDQVGDT</sequence>
<dbReference type="Pfam" id="PF04970">
    <property type="entry name" value="LRAT"/>
    <property type="match status" value="1"/>
</dbReference>
<dbReference type="EMBL" id="VWZN01036849">
    <property type="protein sequence ID" value="NWR53773.1"/>
    <property type="molecule type" value="Genomic_DNA"/>
</dbReference>
<dbReference type="InterPro" id="IPR007053">
    <property type="entry name" value="LRAT_dom"/>
</dbReference>
<dbReference type="Gene3D" id="3.90.1720.10">
    <property type="entry name" value="endopeptidase domain like (from Nostoc punctiforme)"/>
    <property type="match status" value="1"/>
</dbReference>
<reference evidence="6 7" key="1">
    <citation type="submission" date="2019-09" db="EMBL/GenBank/DDBJ databases">
        <title>Bird 10,000 Genomes (B10K) Project - Family phase.</title>
        <authorList>
            <person name="Zhang G."/>
        </authorList>
    </citation>
    <scope>NUCLEOTIDE SEQUENCE [LARGE SCALE GENOMIC DNA]</scope>
    <source>
        <strain evidence="6">B10K-DU-001-18</strain>
        <tissue evidence="6">Muscle</tissue>
    </source>
</reference>
<dbReference type="Proteomes" id="UP000529728">
    <property type="component" value="Unassembled WGS sequence"/>
</dbReference>
<dbReference type="InterPro" id="IPR051496">
    <property type="entry name" value="H-rev107_PLA/AT"/>
</dbReference>
<evidence type="ECO:0000256" key="4">
    <source>
        <dbReference type="ARBA" id="ARBA00023098"/>
    </source>
</evidence>
<keyword evidence="3" id="KW-0378">Hydrolase</keyword>
<dbReference type="PANTHER" id="PTHR13943:SF37">
    <property type="entry name" value="PHOSPHOLIPASE A AND ACYLTRANSFERASE 1"/>
    <property type="match status" value="1"/>
</dbReference>
<protein>
    <submittedName>
        <fullName evidence="6">HRSL1 enzyme</fullName>
    </submittedName>
</protein>
<feature type="non-terminal residue" evidence="6">
    <location>
        <position position="129"/>
    </location>
</feature>
<evidence type="ECO:0000259" key="5">
    <source>
        <dbReference type="PROSITE" id="PS51934"/>
    </source>
</evidence>
<dbReference type="PANTHER" id="PTHR13943">
    <property type="entry name" value="HRAS-LIKE SUPPRESSOR - RELATED"/>
    <property type="match status" value="1"/>
</dbReference>
<feature type="domain" description="LRAT" evidence="5">
    <location>
        <begin position="2"/>
        <end position="125"/>
    </location>
</feature>
<evidence type="ECO:0000313" key="7">
    <source>
        <dbReference type="Proteomes" id="UP000529728"/>
    </source>
</evidence>
<organism evidence="6 7">
    <name type="scientific">Regulus satrapa</name>
    <name type="common">Golden-crowned kinglet</name>
    <dbReference type="NCBI Taxonomy" id="13245"/>
    <lineage>
        <taxon>Eukaryota</taxon>
        <taxon>Metazoa</taxon>
        <taxon>Chordata</taxon>
        <taxon>Craniata</taxon>
        <taxon>Vertebrata</taxon>
        <taxon>Euteleostomi</taxon>
        <taxon>Archelosauria</taxon>
        <taxon>Archosauria</taxon>
        <taxon>Dinosauria</taxon>
        <taxon>Saurischia</taxon>
        <taxon>Theropoda</taxon>
        <taxon>Coelurosauria</taxon>
        <taxon>Aves</taxon>
        <taxon>Neognathae</taxon>
        <taxon>Neoaves</taxon>
        <taxon>Telluraves</taxon>
        <taxon>Australaves</taxon>
        <taxon>Passeriformes</taxon>
        <taxon>Regulidae</taxon>
        <taxon>Regulus</taxon>
    </lineage>
</organism>